<dbReference type="Proteomes" id="UP000805193">
    <property type="component" value="Unassembled WGS sequence"/>
</dbReference>
<gene>
    <name evidence="1" type="ORF">HPB47_005523</name>
</gene>
<proteinExistence type="predicted"/>
<evidence type="ECO:0000313" key="2">
    <source>
        <dbReference type="Proteomes" id="UP000805193"/>
    </source>
</evidence>
<reference evidence="1 2" key="1">
    <citation type="journal article" date="2020" name="Cell">
        <title>Large-Scale Comparative Analyses of Tick Genomes Elucidate Their Genetic Diversity and Vector Capacities.</title>
        <authorList>
            <consortium name="Tick Genome and Microbiome Consortium (TIGMIC)"/>
            <person name="Jia N."/>
            <person name="Wang J."/>
            <person name="Shi W."/>
            <person name="Du L."/>
            <person name="Sun Y."/>
            <person name="Zhan W."/>
            <person name="Jiang J.F."/>
            <person name="Wang Q."/>
            <person name="Zhang B."/>
            <person name="Ji P."/>
            <person name="Bell-Sakyi L."/>
            <person name="Cui X.M."/>
            <person name="Yuan T.T."/>
            <person name="Jiang B.G."/>
            <person name="Yang W.F."/>
            <person name="Lam T.T."/>
            <person name="Chang Q.C."/>
            <person name="Ding S.J."/>
            <person name="Wang X.J."/>
            <person name="Zhu J.G."/>
            <person name="Ruan X.D."/>
            <person name="Zhao L."/>
            <person name="Wei J.T."/>
            <person name="Ye R.Z."/>
            <person name="Que T.C."/>
            <person name="Du C.H."/>
            <person name="Zhou Y.H."/>
            <person name="Cheng J.X."/>
            <person name="Dai P.F."/>
            <person name="Guo W.B."/>
            <person name="Han X.H."/>
            <person name="Huang E.J."/>
            <person name="Li L.F."/>
            <person name="Wei W."/>
            <person name="Gao Y.C."/>
            <person name="Liu J.Z."/>
            <person name="Shao H.Z."/>
            <person name="Wang X."/>
            <person name="Wang C.C."/>
            <person name="Yang T.C."/>
            <person name="Huo Q.B."/>
            <person name="Li W."/>
            <person name="Chen H.Y."/>
            <person name="Chen S.E."/>
            <person name="Zhou L.G."/>
            <person name="Ni X.B."/>
            <person name="Tian J.H."/>
            <person name="Sheng Y."/>
            <person name="Liu T."/>
            <person name="Pan Y.S."/>
            <person name="Xia L.Y."/>
            <person name="Li J."/>
            <person name="Zhao F."/>
            <person name="Cao W.C."/>
        </authorList>
    </citation>
    <scope>NUCLEOTIDE SEQUENCE [LARGE SCALE GENOMIC DNA]</scope>
    <source>
        <strain evidence="1">Iper-2018</strain>
    </source>
</reference>
<name>A0AC60PCV0_IXOPE</name>
<sequence length="544" mass="63574">MGLLDKYETDDQCRKLCGSLDRLALLPPQHVPEGLTYIREKSTGDIGDVLDYFDCTVHRSSRGGSEYLEETAHSPNSLLEKYLSAKQACEALPTPEVNPFGVFANNELDISEIEVYGFDYDYTLAVYTEALHYLIYDLGRDWLINKFKYPKEIAQLEYRPGFAIRGLQYDIKKGVLMKMDLFHQIQFCSVYRGLTPLTSEETIKIYGGSYIPQYMIRGSTELGARMKQLNDLFSVPEICLLSNVTEYFERHNIAYNPEILFFDIQNAISSIHPVIHSTLNESNISEYLEKPAELMTFLERLKNAKKQMFLVTNSPFKFVDVGMRYMIGADWQDLFDVVIVQARKPKFFTDQHRPFRIYDPETKSQLWERVTKLEKNKVYIEGTVTQLQAMTGWCGNHVLYFGDQIYSDLADLTLNYGWRTGAIIWELAHEIKILNSEEFRHTVSWLQSLQHLIEEMQDHDDIEDFIEQLLQERDQLRKTTKSLFNANFGSIFRTHHNPTYFSRRLFRYSDIYMSHVTNLLNYSLRHTFYPRRGALPHECHTPHS</sequence>
<protein>
    <submittedName>
        <fullName evidence="1">Uncharacterized protein</fullName>
    </submittedName>
</protein>
<comment type="caution">
    <text evidence="1">The sequence shown here is derived from an EMBL/GenBank/DDBJ whole genome shotgun (WGS) entry which is preliminary data.</text>
</comment>
<accession>A0AC60PCV0</accession>
<keyword evidence="2" id="KW-1185">Reference proteome</keyword>
<organism evidence="1 2">
    <name type="scientific">Ixodes persulcatus</name>
    <name type="common">Taiga tick</name>
    <dbReference type="NCBI Taxonomy" id="34615"/>
    <lineage>
        <taxon>Eukaryota</taxon>
        <taxon>Metazoa</taxon>
        <taxon>Ecdysozoa</taxon>
        <taxon>Arthropoda</taxon>
        <taxon>Chelicerata</taxon>
        <taxon>Arachnida</taxon>
        <taxon>Acari</taxon>
        <taxon>Parasitiformes</taxon>
        <taxon>Ixodida</taxon>
        <taxon>Ixodoidea</taxon>
        <taxon>Ixodidae</taxon>
        <taxon>Ixodinae</taxon>
        <taxon>Ixodes</taxon>
    </lineage>
</organism>
<dbReference type="EMBL" id="JABSTQ010010830">
    <property type="protein sequence ID" value="KAG0417550.1"/>
    <property type="molecule type" value="Genomic_DNA"/>
</dbReference>
<evidence type="ECO:0000313" key="1">
    <source>
        <dbReference type="EMBL" id="KAG0417550.1"/>
    </source>
</evidence>